<name>A0A1G7CYU9_9FLAO</name>
<dbReference type="PANTHER" id="PTHR12598">
    <property type="entry name" value="COPPER HOMEOSTASIS PROTEIN CUTC"/>
    <property type="match status" value="1"/>
</dbReference>
<comment type="subcellular location">
    <subcellularLocation>
        <location evidence="2">Cytoplasm</location>
    </subcellularLocation>
</comment>
<protein>
    <recommendedName>
        <fullName evidence="2">PF03932 family protein CutC</fullName>
    </recommendedName>
</protein>
<dbReference type="eggNOG" id="COG3142">
    <property type="taxonomic scope" value="Bacteria"/>
</dbReference>
<evidence type="ECO:0000313" key="3">
    <source>
        <dbReference type="EMBL" id="SDE44624.1"/>
    </source>
</evidence>
<dbReference type="Pfam" id="PF03932">
    <property type="entry name" value="CutC"/>
    <property type="match status" value="1"/>
</dbReference>
<evidence type="ECO:0000256" key="2">
    <source>
        <dbReference type="HAMAP-Rule" id="MF_00795"/>
    </source>
</evidence>
<sequence length="240" mass="26317">MLVEVCANSLESAINAEKAGADRIELCLELGVGGLTPSAGLLKAVRENIKIPVHVLIRPRSGDFVYSDLEFEVMLKDVENCIEMGVDGIVSGVLLPDFSIDIERTQQLIAASKGVHFTFHRAFDWVEDPYEALFQLEQIGVNCILSSGQQKKASEGIDLLCALNQKAVNCVIMPGSGIKIDNALLFKENGFSVIHFSGVTLRAKNANRKNLSMSSMSFLDEDKTPVSDYRTIQDIVVRVK</sequence>
<dbReference type="Proteomes" id="UP000182114">
    <property type="component" value="Unassembled WGS sequence"/>
</dbReference>
<comment type="similarity">
    <text evidence="1 2">Belongs to the CutC family.</text>
</comment>
<keyword evidence="4" id="KW-1185">Reference proteome</keyword>
<dbReference type="GO" id="GO:0005507">
    <property type="term" value="F:copper ion binding"/>
    <property type="evidence" value="ECO:0007669"/>
    <property type="project" value="TreeGrafter"/>
</dbReference>
<dbReference type="HAMAP" id="MF_00795">
    <property type="entry name" value="CutC"/>
    <property type="match status" value="1"/>
</dbReference>
<evidence type="ECO:0000313" key="4">
    <source>
        <dbReference type="Proteomes" id="UP000182114"/>
    </source>
</evidence>
<organism evidence="3 4">
    <name type="scientific">Cellulophaga baltica</name>
    <dbReference type="NCBI Taxonomy" id="76594"/>
    <lineage>
        <taxon>Bacteria</taxon>
        <taxon>Pseudomonadati</taxon>
        <taxon>Bacteroidota</taxon>
        <taxon>Flavobacteriia</taxon>
        <taxon>Flavobacteriales</taxon>
        <taxon>Flavobacteriaceae</taxon>
        <taxon>Cellulophaga</taxon>
    </lineage>
</organism>
<dbReference type="GO" id="GO:0005737">
    <property type="term" value="C:cytoplasm"/>
    <property type="evidence" value="ECO:0007669"/>
    <property type="project" value="UniProtKB-SubCell"/>
</dbReference>
<keyword evidence="2" id="KW-0963">Cytoplasm</keyword>
<dbReference type="RefSeq" id="WP_074537138.1">
    <property type="nucleotide sequence ID" value="NZ_FNBD01000001.1"/>
</dbReference>
<gene>
    <name evidence="2" type="primary">cutC</name>
    <name evidence="3" type="ORF">SAMN04487992_101238</name>
</gene>
<dbReference type="InterPro" id="IPR005627">
    <property type="entry name" value="CutC-like"/>
</dbReference>
<proteinExistence type="inferred from homology"/>
<dbReference type="EMBL" id="FNBD01000001">
    <property type="protein sequence ID" value="SDE44624.1"/>
    <property type="molecule type" value="Genomic_DNA"/>
</dbReference>
<accession>A0A1G7CYU9</accession>
<dbReference type="Gene3D" id="3.20.20.380">
    <property type="entry name" value="Copper homeostasis (CutC) domain"/>
    <property type="match status" value="1"/>
</dbReference>
<evidence type="ECO:0000256" key="1">
    <source>
        <dbReference type="ARBA" id="ARBA00007768"/>
    </source>
</evidence>
<dbReference type="SUPFAM" id="SSF110395">
    <property type="entry name" value="CutC-like"/>
    <property type="match status" value="1"/>
</dbReference>
<reference evidence="4" key="1">
    <citation type="submission" date="2016-10" db="EMBL/GenBank/DDBJ databases">
        <authorList>
            <person name="Varghese N."/>
            <person name="Submissions S."/>
        </authorList>
    </citation>
    <scope>NUCLEOTIDE SEQUENCE [LARGE SCALE GENOMIC DNA]</scope>
    <source>
        <strain evidence="4">DSM 24729</strain>
    </source>
</reference>
<dbReference type="PANTHER" id="PTHR12598:SF0">
    <property type="entry name" value="COPPER HOMEOSTASIS PROTEIN CUTC HOMOLOG"/>
    <property type="match status" value="1"/>
</dbReference>
<dbReference type="AlphaFoldDB" id="A0A1G7CYU9"/>
<dbReference type="InterPro" id="IPR036822">
    <property type="entry name" value="CutC-like_dom_sf"/>
</dbReference>
<comment type="caution">
    <text evidence="2">Once thought to be involved in copper homeostasis, experiments in E.coli have shown this is not the case.</text>
</comment>